<evidence type="ECO:0000256" key="1">
    <source>
        <dbReference type="SAM" id="MobiDB-lite"/>
    </source>
</evidence>
<keyword evidence="2" id="KW-0472">Membrane</keyword>
<proteinExistence type="predicted"/>
<feature type="compositionally biased region" description="Low complexity" evidence="1">
    <location>
        <begin position="90"/>
        <end position="112"/>
    </location>
</feature>
<feature type="transmembrane region" description="Helical" evidence="2">
    <location>
        <begin position="144"/>
        <end position="171"/>
    </location>
</feature>
<reference evidence="3 4" key="1">
    <citation type="submission" date="2019-06" db="EMBL/GenBank/DDBJ databases">
        <title>Sequencing the genomes of 1000 actinobacteria strains.</title>
        <authorList>
            <person name="Klenk H.-P."/>
        </authorList>
    </citation>
    <scope>NUCLEOTIDE SEQUENCE [LARGE SCALE GENOMIC DNA]</scope>
    <source>
        <strain evidence="3 4">DSM 8803</strain>
    </source>
</reference>
<comment type="caution">
    <text evidence="3">The sequence shown here is derived from an EMBL/GenBank/DDBJ whole genome shotgun (WGS) entry which is preliminary data.</text>
</comment>
<dbReference type="OrthoDB" id="4794509at2"/>
<dbReference type="Proteomes" id="UP000319094">
    <property type="component" value="Unassembled WGS sequence"/>
</dbReference>
<feature type="compositionally biased region" description="Polar residues" evidence="1">
    <location>
        <begin position="1"/>
        <end position="11"/>
    </location>
</feature>
<feature type="compositionally biased region" description="Polar residues" evidence="1">
    <location>
        <begin position="73"/>
        <end position="89"/>
    </location>
</feature>
<evidence type="ECO:0008006" key="5">
    <source>
        <dbReference type="Google" id="ProtNLM"/>
    </source>
</evidence>
<organism evidence="3 4">
    <name type="scientific">Leucobacter komagatae</name>
    <dbReference type="NCBI Taxonomy" id="55969"/>
    <lineage>
        <taxon>Bacteria</taxon>
        <taxon>Bacillati</taxon>
        <taxon>Actinomycetota</taxon>
        <taxon>Actinomycetes</taxon>
        <taxon>Micrococcales</taxon>
        <taxon>Microbacteriaceae</taxon>
        <taxon>Leucobacter</taxon>
    </lineage>
</organism>
<dbReference type="AlphaFoldDB" id="A0A542Y9G3"/>
<protein>
    <recommendedName>
        <fullName evidence="5">DUF4190 domain-containing protein</fullName>
    </recommendedName>
</protein>
<sequence>MTTDANTQQLTDGVAQPDAVAKELPEGVQAAPEAPEAPVAAPVYTAPVQTQAPAQAQYTVPPQIAVPATGVQPTLTQPTQAPYTGAQPTQPQYAVPPQASQAPQVPQAPQGQYGVPPQAPQYAVPASMNPAPGKNAYGFSVASFVIGIASILSAWTFVAPIVGLVLGILALRRNTTERTLALWGVWLNGAMLAFAAIGLVLFIGLVSFGAFASAASYGF</sequence>
<feature type="region of interest" description="Disordered" evidence="1">
    <location>
        <begin position="73"/>
        <end position="112"/>
    </location>
</feature>
<evidence type="ECO:0000256" key="2">
    <source>
        <dbReference type="SAM" id="Phobius"/>
    </source>
</evidence>
<keyword evidence="4" id="KW-1185">Reference proteome</keyword>
<keyword evidence="2" id="KW-0812">Transmembrane</keyword>
<name>A0A542Y9G3_9MICO</name>
<feature type="transmembrane region" description="Helical" evidence="2">
    <location>
        <begin position="183"/>
        <end position="212"/>
    </location>
</feature>
<evidence type="ECO:0000313" key="4">
    <source>
        <dbReference type="Proteomes" id="UP000319094"/>
    </source>
</evidence>
<feature type="region of interest" description="Disordered" evidence="1">
    <location>
        <begin position="1"/>
        <end position="35"/>
    </location>
</feature>
<dbReference type="RefSeq" id="WP_141887845.1">
    <property type="nucleotide sequence ID" value="NZ_BAAAUY010000006.1"/>
</dbReference>
<feature type="compositionally biased region" description="Low complexity" evidence="1">
    <location>
        <begin position="26"/>
        <end position="35"/>
    </location>
</feature>
<keyword evidence="2" id="KW-1133">Transmembrane helix</keyword>
<accession>A0A542Y9G3</accession>
<evidence type="ECO:0000313" key="3">
    <source>
        <dbReference type="EMBL" id="TQL44697.1"/>
    </source>
</evidence>
<dbReference type="EMBL" id="VFON01000001">
    <property type="protein sequence ID" value="TQL44697.1"/>
    <property type="molecule type" value="Genomic_DNA"/>
</dbReference>
<gene>
    <name evidence="3" type="ORF">FB468_2764</name>
</gene>